<gene>
    <name evidence="1" type="ORF">OCTVUL_1B006574</name>
</gene>
<sequence>MLNNRSYEFDNDNHNVSTVTPLESNWELKGQKNIPNSVEHNKYELPIQIFRMGILYAAFTCATKTNKVHIWEPDA</sequence>
<dbReference type="AlphaFoldDB" id="A0AA36BHY5"/>
<proteinExistence type="predicted"/>
<dbReference type="Proteomes" id="UP001162480">
    <property type="component" value="Chromosome 15"/>
</dbReference>
<dbReference type="EMBL" id="OX597828">
    <property type="protein sequence ID" value="CAI9734022.1"/>
    <property type="molecule type" value="Genomic_DNA"/>
</dbReference>
<evidence type="ECO:0000313" key="1">
    <source>
        <dbReference type="EMBL" id="CAI9734022.1"/>
    </source>
</evidence>
<organism evidence="1 2">
    <name type="scientific">Octopus vulgaris</name>
    <name type="common">Common octopus</name>
    <dbReference type="NCBI Taxonomy" id="6645"/>
    <lineage>
        <taxon>Eukaryota</taxon>
        <taxon>Metazoa</taxon>
        <taxon>Spiralia</taxon>
        <taxon>Lophotrochozoa</taxon>
        <taxon>Mollusca</taxon>
        <taxon>Cephalopoda</taxon>
        <taxon>Coleoidea</taxon>
        <taxon>Octopodiformes</taxon>
        <taxon>Octopoda</taxon>
        <taxon>Incirrata</taxon>
        <taxon>Octopodidae</taxon>
        <taxon>Octopus</taxon>
    </lineage>
</organism>
<evidence type="ECO:0000313" key="2">
    <source>
        <dbReference type="Proteomes" id="UP001162480"/>
    </source>
</evidence>
<protein>
    <submittedName>
        <fullName evidence="1">Uncharacterized protein</fullName>
    </submittedName>
</protein>
<name>A0AA36BHY5_OCTVU</name>
<reference evidence="1" key="1">
    <citation type="submission" date="2023-08" db="EMBL/GenBank/DDBJ databases">
        <authorList>
            <person name="Alioto T."/>
            <person name="Alioto T."/>
            <person name="Gomez Garrido J."/>
        </authorList>
    </citation>
    <scope>NUCLEOTIDE SEQUENCE</scope>
</reference>
<keyword evidence="2" id="KW-1185">Reference proteome</keyword>
<accession>A0AA36BHY5</accession>